<dbReference type="InterPro" id="IPR016137">
    <property type="entry name" value="RGS"/>
</dbReference>
<dbReference type="EMBL" id="UZAG01021622">
    <property type="protein sequence ID" value="VDO51108.1"/>
    <property type="molecule type" value="Genomic_DNA"/>
</dbReference>
<feature type="coiled-coil region" evidence="1">
    <location>
        <begin position="24"/>
        <end position="58"/>
    </location>
</feature>
<protein>
    <submittedName>
        <fullName evidence="5">RGS domain-containing protein</fullName>
    </submittedName>
</protein>
<accession>A0A0R3R9V7</accession>
<gene>
    <name evidence="3" type="ORF">BTMF_LOCUS14793</name>
</gene>
<dbReference type="PANTHER" id="PTHR10845:SF192">
    <property type="entry name" value="DOUBLE HIT, ISOFORM B"/>
    <property type="match status" value="1"/>
</dbReference>
<feature type="domain" description="RGS" evidence="2">
    <location>
        <begin position="92"/>
        <end position="205"/>
    </location>
</feature>
<dbReference type="PRINTS" id="PR01301">
    <property type="entry name" value="RGSPROTEIN"/>
</dbReference>
<sequence>DSIALSAQENILSDVLPKKQSITIDIVEQNEAKQEEAEENLIENSTILKQELNKSKAESIFDFNSKVSRPAPELPSTDGIEYPRAAAWASESLNNVLKDEKGRQLFHVFLHDSLAEENLSFIESYDKFKQMTSPADKKQYIQEFFEKYSPYVNLSSVALQKIKETAAKDDPDPAAFLLAVKEVNRLLESDQFPRFKRSDVYINFLEKVMPRSYADKWATSFEALVGNQVNFFLPFPIYFS</sequence>
<dbReference type="Gene3D" id="1.10.167.10">
    <property type="entry name" value="Regulator of G-protein Signalling 4, domain 2"/>
    <property type="match status" value="1"/>
</dbReference>
<evidence type="ECO:0000313" key="5">
    <source>
        <dbReference type="WBParaSite" id="BTMF_0001682001-mRNA-1"/>
    </source>
</evidence>
<dbReference type="SUPFAM" id="SSF48097">
    <property type="entry name" value="Regulator of G-protein signaling, RGS"/>
    <property type="match status" value="1"/>
</dbReference>
<proteinExistence type="predicted"/>
<evidence type="ECO:0000313" key="3">
    <source>
        <dbReference type="EMBL" id="VDO51108.1"/>
    </source>
</evidence>
<dbReference type="InterPro" id="IPR044926">
    <property type="entry name" value="RGS_subdomain_2"/>
</dbReference>
<dbReference type="Proteomes" id="UP000280834">
    <property type="component" value="Unassembled WGS sequence"/>
</dbReference>
<evidence type="ECO:0000256" key="1">
    <source>
        <dbReference type="SAM" id="Coils"/>
    </source>
</evidence>
<dbReference type="AlphaFoldDB" id="A0A0R3R9V7"/>
<evidence type="ECO:0000259" key="2">
    <source>
        <dbReference type="PROSITE" id="PS50132"/>
    </source>
</evidence>
<evidence type="ECO:0000313" key="4">
    <source>
        <dbReference type="Proteomes" id="UP000280834"/>
    </source>
</evidence>
<reference evidence="3 4" key="2">
    <citation type="submission" date="2018-11" db="EMBL/GenBank/DDBJ databases">
        <authorList>
            <consortium name="Pathogen Informatics"/>
        </authorList>
    </citation>
    <scope>NUCLEOTIDE SEQUENCE [LARGE SCALE GENOMIC DNA]</scope>
</reference>
<name>A0A0R3R9V7_9BILA</name>
<dbReference type="WBParaSite" id="BTMF_0001682001-mRNA-1">
    <property type="protein sequence ID" value="BTMF_0001682001-mRNA-1"/>
    <property type="gene ID" value="BTMF_0001682001"/>
</dbReference>
<dbReference type="PROSITE" id="PS50132">
    <property type="entry name" value="RGS"/>
    <property type="match status" value="1"/>
</dbReference>
<reference evidence="5" key="1">
    <citation type="submission" date="2017-02" db="UniProtKB">
        <authorList>
            <consortium name="WormBaseParasite"/>
        </authorList>
    </citation>
    <scope>IDENTIFICATION</scope>
</reference>
<organism evidence="5">
    <name type="scientific">Brugia timori</name>
    <dbReference type="NCBI Taxonomy" id="42155"/>
    <lineage>
        <taxon>Eukaryota</taxon>
        <taxon>Metazoa</taxon>
        <taxon>Ecdysozoa</taxon>
        <taxon>Nematoda</taxon>
        <taxon>Chromadorea</taxon>
        <taxon>Rhabditida</taxon>
        <taxon>Spirurina</taxon>
        <taxon>Spiruromorpha</taxon>
        <taxon>Filarioidea</taxon>
        <taxon>Onchocercidae</taxon>
        <taxon>Brugia</taxon>
    </lineage>
</organism>
<dbReference type="STRING" id="42155.A0A0R3R9V7"/>
<keyword evidence="1" id="KW-0175">Coiled coil</keyword>
<dbReference type="CDD" id="cd07440">
    <property type="entry name" value="RGS"/>
    <property type="match status" value="1"/>
</dbReference>
<dbReference type="InterPro" id="IPR036305">
    <property type="entry name" value="RGS_sf"/>
</dbReference>
<dbReference type="PANTHER" id="PTHR10845">
    <property type="entry name" value="REGULATOR OF G PROTEIN SIGNALING"/>
    <property type="match status" value="1"/>
</dbReference>
<dbReference type="SMART" id="SM00315">
    <property type="entry name" value="RGS"/>
    <property type="match status" value="1"/>
</dbReference>
<keyword evidence="4" id="KW-1185">Reference proteome</keyword>
<dbReference type="Pfam" id="PF00615">
    <property type="entry name" value="RGS"/>
    <property type="match status" value="1"/>
</dbReference>